<dbReference type="EMBL" id="MHKV01000026">
    <property type="protein sequence ID" value="OGY97006.1"/>
    <property type="molecule type" value="Genomic_DNA"/>
</dbReference>
<reference evidence="2 3" key="1">
    <citation type="journal article" date="2016" name="Nat. Commun.">
        <title>Thousands of microbial genomes shed light on interconnected biogeochemical processes in an aquifer system.</title>
        <authorList>
            <person name="Anantharaman K."/>
            <person name="Brown C.T."/>
            <person name="Hug L.A."/>
            <person name="Sharon I."/>
            <person name="Castelle C.J."/>
            <person name="Probst A.J."/>
            <person name="Thomas B.C."/>
            <person name="Singh A."/>
            <person name="Wilkins M.J."/>
            <person name="Karaoz U."/>
            <person name="Brodie E.L."/>
            <person name="Williams K.H."/>
            <person name="Hubbard S.S."/>
            <person name="Banfield J.F."/>
        </authorList>
    </citation>
    <scope>NUCLEOTIDE SEQUENCE [LARGE SCALE GENOMIC DNA]</scope>
</reference>
<comment type="caution">
    <text evidence="2">The sequence shown here is derived from an EMBL/GenBank/DDBJ whole genome shotgun (WGS) entry which is preliminary data.</text>
</comment>
<gene>
    <name evidence="2" type="ORF">A2128_01410</name>
</gene>
<evidence type="ECO:0000313" key="3">
    <source>
        <dbReference type="Proteomes" id="UP000176349"/>
    </source>
</evidence>
<sequence>MKKFAAVLVALVVLAFTVPVAAETIGETGSVVERTTAYYKAWQKLDGSSWSFLAPSAQENIGSKDEYKQMLKSFKSFKVTGYHFAAVGLNENPMTAAMLELPENNFLGVVMARAEACLAENGECYRIVHQTVWSWQQPPGIEKPQWYLVSDGGKEE</sequence>
<feature type="signal peptide" evidence="1">
    <location>
        <begin position="1"/>
        <end position="21"/>
    </location>
</feature>
<keyword evidence="1" id="KW-0732">Signal</keyword>
<organism evidence="2 3">
    <name type="scientific">Candidatus Liptonbacteria bacterium GWC1_60_9</name>
    <dbReference type="NCBI Taxonomy" id="1798645"/>
    <lineage>
        <taxon>Bacteria</taxon>
        <taxon>Candidatus Liptoniibacteriota</taxon>
    </lineage>
</organism>
<dbReference type="Proteomes" id="UP000176349">
    <property type="component" value="Unassembled WGS sequence"/>
</dbReference>
<feature type="chain" id="PRO_5009582232" evidence="1">
    <location>
        <begin position="22"/>
        <end position="156"/>
    </location>
</feature>
<evidence type="ECO:0000256" key="1">
    <source>
        <dbReference type="SAM" id="SignalP"/>
    </source>
</evidence>
<evidence type="ECO:0000313" key="2">
    <source>
        <dbReference type="EMBL" id="OGY97006.1"/>
    </source>
</evidence>
<name>A0A1G2C6Y1_9BACT</name>
<dbReference type="AlphaFoldDB" id="A0A1G2C6Y1"/>
<protein>
    <submittedName>
        <fullName evidence="2">Uncharacterized protein</fullName>
    </submittedName>
</protein>
<proteinExistence type="predicted"/>
<accession>A0A1G2C6Y1</accession>